<comment type="caution">
    <text evidence="2">The sequence shown here is derived from an EMBL/GenBank/DDBJ whole genome shotgun (WGS) entry which is preliminary data.</text>
</comment>
<dbReference type="KEGG" id="cput:CONPUDRAFT_161185"/>
<keyword evidence="3" id="KW-1185">Reference proteome</keyword>
<evidence type="ECO:0008006" key="4">
    <source>
        <dbReference type="Google" id="ProtNLM"/>
    </source>
</evidence>
<evidence type="ECO:0000313" key="3">
    <source>
        <dbReference type="Proteomes" id="UP000053558"/>
    </source>
</evidence>
<feature type="compositionally biased region" description="Basic and acidic residues" evidence="1">
    <location>
        <begin position="166"/>
        <end position="180"/>
    </location>
</feature>
<dbReference type="Proteomes" id="UP000053558">
    <property type="component" value="Unassembled WGS sequence"/>
</dbReference>
<evidence type="ECO:0000256" key="1">
    <source>
        <dbReference type="SAM" id="MobiDB-lite"/>
    </source>
</evidence>
<proteinExistence type="predicted"/>
<protein>
    <recommendedName>
        <fullName evidence="4">Transcriptional regulatory protein RXT2 N-terminal domain-containing protein</fullName>
    </recommendedName>
</protein>
<dbReference type="AlphaFoldDB" id="A0A5M3N4T6"/>
<dbReference type="EMBL" id="JH711573">
    <property type="protein sequence ID" value="EIW86432.1"/>
    <property type="molecule type" value="Genomic_DNA"/>
</dbReference>
<dbReference type="OrthoDB" id="3353673at2759"/>
<feature type="compositionally biased region" description="Pro residues" evidence="1">
    <location>
        <begin position="85"/>
        <end position="105"/>
    </location>
</feature>
<sequence length="296" mass="33689">MYEDASPLVLNDHSAWYYPSTGFGEETITTENAARGNWGNKTVAGSRWARKGKSAPWGPGMDEWEAEERARKRIKTLLPQDERSPSPPVLPHLRSPSPPLVAPYPPPTTQHLNFSSFILDKAVTHSFRSNLLDELEQATNNLIEGEAVMRRALGRLWQAISEDPDERPAQDDVIPKREEPEEHQDGEDERDARVARAPDLTPATNRLFLASYQDDGLPVVDPSQFASPEMQEESLEKSLATLHELQDDGREYVERLEEIREIIGDARAQRNTIWDLVRERTIKELQEQAFEQNEES</sequence>
<accession>A0A5M3N4T6</accession>
<reference evidence="3" key="1">
    <citation type="journal article" date="2012" name="Science">
        <title>The Paleozoic origin of enzymatic lignin decomposition reconstructed from 31 fungal genomes.</title>
        <authorList>
            <person name="Floudas D."/>
            <person name="Binder M."/>
            <person name="Riley R."/>
            <person name="Barry K."/>
            <person name="Blanchette R.A."/>
            <person name="Henrissat B."/>
            <person name="Martinez A.T."/>
            <person name="Otillar R."/>
            <person name="Spatafora J.W."/>
            <person name="Yadav J.S."/>
            <person name="Aerts A."/>
            <person name="Benoit I."/>
            <person name="Boyd A."/>
            <person name="Carlson A."/>
            <person name="Copeland A."/>
            <person name="Coutinho P.M."/>
            <person name="de Vries R.P."/>
            <person name="Ferreira P."/>
            <person name="Findley K."/>
            <person name="Foster B."/>
            <person name="Gaskell J."/>
            <person name="Glotzer D."/>
            <person name="Gorecki P."/>
            <person name="Heitman J."/>
            <person name="Hesse C."/>
            <person name="Hori C."/>
            <person name="Igarashi K."/>
            <person name="Jurgens J.A."/>
            <person name="Kallen N."/>
            <person name="Kersten P."/>
            <person name="Kohler A."/>
            <person name="Kuees U."/>
            <person name="Kumar T.K.A."/>
            <person name="Kuo A."/>
            <person name="LaButti K."/>
            <person name="Larrondo L.F."/>
            <person name="Lindquist E."/>
            <person name="Ling A."/>
            <person name="Lombard V."/>
            <person name="Lucas S."/>
            <person name="Lundell T."/>
            <person name="Martin R."/>
            <person name="McLaughlin D.J."/>
            <person name="Morgenstern I."/>
            <person name="Morin E."/>
            <person name="Murat C."/>
            <person name="Nagy L.G."/>
            <person name="Nolan M."/>
            <person name="Ohm R.A."/>
            <person name="Patyshakuliyeva A."/>
            <person name="Rokas A."/>
            <person name="Ruiz-Duenas F.J."/>
            <person name="Sabat G."/>
            <person name="Salamov A."/>
            <person name="Samejima M."/>
            <person name="Schmutz J."/>
            <person name="Slot J.C."/>
            <person name="St John F."/>
            <person name="Stenlid J."/>
            <person name="Sun H."/>
            <person name="Sun S."/>
            <person name="Syed K."/>
            <person name="Tsang A."/>
            <person name="Wiebenga A."/>
            <person name="Young D."/>
            <person name="Pisabarro A."/>
            <person name="Eastwood D.C."/>
            <person name="Martin F."/>
            <person name="Cullen D."/>
            <person name="Grigoriev I.V."/>
            <person name="Hibbett D.S."/>
        </authorList>
    </citation>
    <scope>NUCLEOTIDE SEQUENCE [LARGE SCALE GENOMIC DNA]</scope>
    <source>
        <strain evidence="3">RWD-64-598 SS2</strain>
    </source>
</reference>
<dbReference type="OMA" id="WYYPSHG"/>
<feature type="region of interest" description="Disordered" evidence="1">
    <location>
        <begin position="161"/>
        <end position="192"/>
    </location>
</feature>
<gene>
    <name evidence="2" type="ORF">CONPUDRAFT_161185</name>
</gene>
<organism evidence="2 3">
    <name type="scientific">Coniophora puteana (strain RWD-64-598)</name>
    <name type="common">Brown rot fungus</name>
    <dbReference type="NCBI Taxonomy" id="741705"/>
    <lineage>
        <taxon>Eukaryota</taxon>
        <taxon>Fungi</taxon>
        <taxon>Dikarya</taxon>
        <taxon>Basidiomycota</taxon>
        <taxon>Agaricomycotina</taxon>
        <taxon>Agaricomycetes</taxon>
        <taxon>Agaricomycetidae</taxon>
        <taxon>Boletales</taxon>
        <taxon>Coniophorineae</taxon>
        <taxon>Coniophoraceae</taxon>
        <taxon>Coniophora</taxon>
    </lineage>
</organism>
<name>A0A5M3N4T6_CONPW</name>
<dbReference type="GeneID" id="19204491"/>
<feature type="region of interest" description="Disordered" evidence="1">
    <location>
        <begin position="78"/>
        <end position="105"/>
    </location>
</feature>
<dbReference type="RefSeq" id="XP_007763249.1">
    <property type="nucleotide sequence ID" value="XM_007765059.1"/>
</dbReference>
<evidence type="ECO:0000313" key="2">
    <source>
        <dbReference type="EMBL" id="EIW86432.1"/>
    </source>
</evidence>